<comment type="caution">
    <text evidence="2">The sequence shown here is derived from an EMBL/GenBank/DDBJ whole genome shotgun (WGS) entry which is preliminary data.</text>
</comment>
<reference evidence="2 3" key="1">
    <citation type="submission" date="2020-08" db="EMBL/GenBank/DDBJ databases">
        <title>Genomic Encyclopedia of Type Strains, Phase IV (KMG-IV): sequencing the most valuable type-strain genomes for metagenomic binning, comparative biology and taxonomic classification.</title>
        <authorList>
            <person name="Goeker M."/>
        </authorList>
    </citation>
    <scope>NUCLEOTIDE SEQUENCE [LARGE SCALE GENOMIC DNA]</scope>
    <source>
        <strain evidence="2 3">DSM 22419</strain>
    </source>
</reference>
<feature type="domain" description="Integrase catalytic" evidence="1">
    <location>
        <begin position="1"/>
        <end position="138"/>
    </location>
</feature>
<name>A0ABR6QM34_9STAP</name>
<evidence type="ECO:0000313" key="2">
    <source>
        <dbReference type="EMBL" id="MBB6422673.1"/>
    </source>
</evidence>
<dbReference type="EMBL" id="JACHFF010000001">
    <property type="protein sequence ID" value="MBB6422673.1"/>
    <property type="molecule type" value="Genomic_DNA"/>
</dbReference>
<keyword evidence="3" id="KW-1185">Reference proteome</keyword>
<dbReference type="InterPro" id="IPR001584">
    <property type="entry name" value="Integrase_cat-core"/>
</dbReference>
<gene>
    <name evidence="2" type="ORF">HNR41_000599</name>
</gene>
<evidence type="ECO:0000313" key="3">
    <source>
        <dbReference type="Proteomes" id="UP000545588"/>
    </source>
</evidence>
<accession>A0ABR6QM34</accession>
<sequence length="141" mass="16295">MIDCFDGAIVSWTMSTTPNAELVNTMLDQAMQTLQEGERPVIHTDRGAHYRWHGWIDRMDSHDLIRSMSKKGCSPDNTACEGFFGRLKNEFFYGESWLDASLENFIEQLDEYLVWYNHERIKLSLGGMSIIKHRETLSCVA</sequence>
<dbReference type="PANTHER" id="PTHR46889">
    <property type="entry name" value="TRANSPOSASE INSF FOR INSERTION SEQUENCE IS3B-RELATED"/>
    <property type="match status" value="1"/>
</dbReference>
<organism evidence="2 3">
    <name type="scientific">Jeotgalicoccus coquinae</name>
    <dbReference type="NCBI Taxonomy" id="709509"/>
    <lineage>
        <taxon>Bacteria</taxon>
        <taxon>Bacillati</taxon>
        <taxon>Bacillota</taxon>
        <taxon>Bacilli</taxon>
        <taxon>Bacillales</taxon>
        <taxon>Staphylococcaceae</taxon>
        <taxon>Jeotgalicoccus</taxon>
    </lineage>
</organism>
<dbReference type="PROSITE" id="PS50994">
    <property type="entry name" value="INTEGRASE"/>
    <property type="match status" value="1"/>
</dbReference>
<dbReference type="InterPro" id="IPR012337">
    <property type="entry name" value="RNaseH-like_sf"/>
</dbReference>
<evidence type="ECO:0000259" key="1">
    <source>
        <dbReference type="PROSITE" id="PS50994"/>
    </source>
</evidence>
<dbReference type="PANTHER" id="PTHR46889:SF4">
    <property type="entry name" value="TRANSPOSASE INSO FOR INSERTION SEQUENCE ELEMENT IS911B-RELATED"/>
    <property type="match status" value="1"/>
</dbReference>
<dbReference type="InterPro" id="IPR050900">
    <property type="entry name" value="Transposase_IS3/IS150/IS904"/>
</dbReference>
<proteinExistence type="predicted"/>
<dbReference type="Pfam" id="PF00665">
    <property type="entry name" value="rve"/>
    <property type="match status" value="1"/>
</dbReference>
<dbReference type="InterPro" id="IPR036397">
    <property type="entry name" value="RNaseH_sf"/>
</dbReference>
<dbReference type="Pfam" id="PF13333">
    <property type="entry name" value="rve_2"/>
    <property type="match status" value="1"/>
</dbReference>
<dbReference type="Proteomes" id="UP000545588">
    <property type="component" value="Unassembled WGS sequence"/>
</dbReference>
<dbReference type="SUPFAM" id="SSF53098">
    <property type="entry name" value="Ribonuclease H-like"/>
    <property type="match status" value="1"/>
</dbReference>
<dbReference type="Gene3D" id="3.30.420.10">
    <property type="entry name" value="Ribonuclease H-like superfamily/Ribonuclease H"/>
    <property type="match status" value="1"/>
</dbReference>
<protein>
    <submittedName>
        <fullName evidence="2">Transposase InsO family protein</fullName>
    </submittedName>
</protein>